<comment type="similarity">
    <text evidence="1">Belongs to the UDP-glycosyltransferase family.</text>
</comment>
<evidence type="ECO:0000256" key="5">
    <source>
        <dbReference type="ARBA" id="ARBA00022729"/>
    </source>
</evidence>
<evidence type="ECO:0000256" key="3">
    <source>
        <dbReference type="ARBA" id="ARBA00022676"/>
    </source>
</evidence>
<feature type="transmembrane region" description="Helical" evidence="7">
    <location>
        <begin position="12"/>
        <end position="31"/>
    </location>
</feature>
<organism evidence="8 9">
    <name type="scientific">Trichostrongylus colubriformis</name>
    <name type="common">Black scour worm</name>
    <dbReference type="NCBI Taxonomy" id="6319"/>
    <lineage>
        <taxon>Eukaryota</taxon>
        <taxon>Metazoa</taxon>
        <taxon>Ecdysozoa</taxon>
        <taxon>Nematoda</taxon>
        <taxon>Chromadorea</taxon>
        <taxon>Rhabditida</taxon>
        <taxon>Rhabditina</taxon>
        <taxon>Rhabditomorpha</taxon>
        <taxon>Strongyloidea</taxon>
        <taxon>Trichostrongylidae</taxon>
        <taxon>Trichostrongylus</taxon>
    </lineage>
</organism>
<evidence type="ECO:0000256" key="2">
    <source>
        <dbReference type="ARBA" id="ARBA00012544"/>
    </source>
</evidence>
<keyword evidence="7" id="KW-1133">Transmembrane helix</keyword>
<feature type="non-terminal residue" evidence="8">
    <location>
        <position position="1"/>
    </location>
</feature>
<dbReference type="EMBL" id="WIXE01021273">
    <property type="protein sequence ID" value="KAK5968532.1"/>
    <property type="molecule type" value="Genomic_DNA"/>
</dbReference>
<dbReference type="InterPro" id="IPR002213">
    <property type="entry name" value="UDP_glucos_trans"/>
</dbReference>
<evidence type="ECO:0000256" key="7">
    <source>
        <dbReference type="SAM" id="Phobius"/>
    </source>
</evidence>
<name>A0AAN8F704_TRICO</name>
<keyword evidence="3" id="KW-0328">Glycosyltransferase</keyword>
<dbReference type="PANTHER" id="PTHR48043:SF23">
    <property type="entry name" value="UDP-GLUCURONOSYLTRANSFERASE"/>
    <property type="match status" value="1"/>
</dbReference>
<dbReference type="Proteomes" id="UP001331761">
    <property type="component" value="Unassembled WGS sequence"/>
</dbReference>
<dbReference type="EC" id="2.4.1.17" evidence="2"/>
<protein>
    <recommendedName>
        <fullName evidence="2">glucuronosyltransferase</fullName>
        <ecNumber evidence="2">2.4.1.17</ecNumber>
    </recommendedName>
</protein>
<accession>A0AAN8F704</accession>
<dbReference type="SUPFAM" id="SSF53756">
    <property type="entry name" value="UDP-Glycosyltransferase/glycogen phosphorylase"/>
    <property type="match status" value="1"/>
</dbReference>
<dbReference type="InterPro" id="IPR050271">
    <property type="entry name" value="UDP-glycosyltransferase"/>
</dbReference>
<comment type="caution">
    <text evidence="8">The sequence shown here is derived from an EMBL/GenBank/DDBJ whole genome shotgun (WGS) entry which is preliminary data.</text>
</comment>
<keyword evidence="7" id="KW-0812">Transmembrane</keyword>
<sequence length="286" mass="32094">ALTGSPSISLILYLTGMIRCWMIFMAVSLYYTDAYKFLVYNPIFGYSHTNFMGVIADTLTEAGHDVLTRNMTAAYGYQCEGKWYRLIVFGTRVTDDALLKRLADEKFDVGIAEAFTFCGLGLFEVLNIPSSIATFSGVYTDIVSQSIGEPITPSYVPGGMATQDERMNIVERMKNVIGVIMGQRFFSNTFVEEIKAFRKKFGPEFRDYDDIIADASYVFTNSNPYLDFPRPIIHKTIAIGGVAVHIDSEKNVLTKEWDSILSERNTTVLVAFGSVAKSIYMPDEYK</sequence>
<evidence type="ECO:0000313" key="8">
    <source>
        <dbReference type="EMBL" id="KAK5968532.1"/>
    </source>
</evidence>
<proteinExistence type="inferred from homology"/>
<keyword evidence="9" id="KW-1185">Reference proteome</keyword>
<reference evidence="8 9" key="1">
    <citation type="submission" date="2019-10" db="EMBL/GenBank/DDBJ databases">
        <title>Assembly and Annotation for the nematode Trichostrongylus colubriformis.</title>
        <authorList>
            <person name="Martin J."/>
        </authorList>
    </citation>
    <scope>NUCLEOTIDE SEQUENCE [LARGE SCALE GENOMIC DNA]</scope>
    <source>
        <strain evidence="8">G859</strain>
        <tissue evidence="8">Whole worm</tissue>
    </source>
</reference>
<evidence type="ECO:0000313" key="9">
    <source>
        <dbReference type="Proteomes" id="UP001331761"/>
    </source>
</evidence>
<evidence type="ECO:0000256" key="1">
    <source>
        <dbReference type="ARBA" id="ARBA00009995"/>
    </source>
</evidence>
<comment type="catalytic activity">
    <reaction evidence="6">
        <text>glucuronate acceptor + UDP-alpha-D-glucuronate = acceptor beta-D-glucuronoside + UDP + H(+)</text>
        <dbReference type="Rhea" id="RHEA:21032"/>
        <dbReference type="ChEBI" id="CHEBI:15378"/>
        <dbReference type="ChEBI" id="CHEBI:58052"/>
        <dbReference type="ChEBI" id="CHEBI:58223"/>
        <dbReference type="ChEBI" id="CHEBI:132367"/>
        <dbReference type="ChEBI" id="CHEBI:132368"/>
        <dbReference type="EC" id="2.4.1.17"/>
    </reaction>
</comment>
<dbReference type="GO" id="GO:0015020">
    <property type="term" value="F:glucuronosyltransferase activity"/>
    <property type="evidence" value="ECO:0007669"/>
    <property type="project" value="UniProtKB-EC"/>
</dbReference>
<dbReference type="Pfam" id="PF00201">
    <property type="entry name" value="UDPGT"/>
    <property type="match status" value="1"/>
</dbReference>
<dbReference type="AlphaFoldDB" id="A0AAN8F704"/>
<keyword evidence="4" id="KW-0808">Transferase</keyword>
<keyword evidence="7" id="KW-0472">Membrane</keyword>
<keyword evidence="5" id="KW-0732">Signal</keyword>
<evidence type="ECO:0000256" key="6">
    <source>
        <dbReference type="ARBA" id="ARBA00047475"/>
    </source>
</evidence>
<evidence type="ECO:0000256" key="4">
    <source>
        <dbReference type="ARBA" id="ARBA00022679"/>
    </source>
</evidence>
<gene>
    <name evidence="8" type="ORF">GCK32_009098</name>
</gene>
<dbReference type="PANTHER" id="PTHR48043">
    <property type="entry name" value="EG:EG0003.4 PROTEIN-RELATED"/>
    <property type="match status" value="1"/>
</dbReference>